<dbReference type="EMBL" id="JAVRHZ010000005">
    <property type="protein sequence ID" value="MDT0556237.1"/>
    <property type="molecule type" value="Genomic_DNA"/>
</dbReference>
<evidence type="ECO:0000256" key="3">
    <source>
        <dbReference type="ARBA" id="ARBA00022448"/>
    </source>
</evidence>
<evidence type="ECO:0000256" key="1">
    <source>
        <dbReference type="ARBA" id="ARBA00004651"/>
    </source>
</evidence>
<comment type="caution">
    <text evidence="12">The sequence shown here is derived from an EMBL/GenBank/DDBJ whole genome shotgun (WGS) entry which is preliminary data.</text>
</comment>
<evidence type="ECO:0000256" key="9">
    <source>
        <dbReference type="ARBA" id="ARBA00023136"/>
    </source>
</evidence>
<comment type="function">
    <text evidence="10">Involved in protein export. Participates in an early event of protein translocation.</text>
</comment>
<keyword evidence="5 10" id="KW-0812">Transmembrane</keyword>
<keyword evidence="7 10" id="KW-1133">Transmembrane helix</keyword>
<feature type="transmembrane region" description="Helical" evidence="10">
    <location>
        <begin position="6"/>
        <end position="24"/>
    </location>
</feature>
<dbReference type="PANTHER" id="PTHR34182">
    <property type="entry name" value="PROTEIN-EXPORT MEMBRANE PROTEIN SECG"/>
    <property type="match status" value="1"/>
</dbReference>
<evidence type="ECO:0000256" key="5">
    <source>
        <dbReference type="ARBA" id="ARBA00022692"/>
    </source>
</evidence>
<evidence type="ECO:0000256" key="10">
    <source>
        <dbReference type="RuleBase" id="RU365087"/>
    </source>
</evidence>
<feature type="transmembrane region" description="Helical" evidence="10">
    <location>
        <begin position="58"/>
        <end position="78"/>
    </location>
</feature>
<evidence type="ECO:0000256" key="8">
    <source>
        <dbReference type="ARBA" id="ARBA00023010"/>
    </source>
</evidence>
<evidence type="ECO:0000256" key="6">
    <source>
        <dbReference type="ARBA" id="ARBA00022927"/>
    </source>
</evidence>
<evidence type="ECO:0000256" key="11">
    <source>
        <dbReference type="SAM" id="MobiDB-lite"/>
    </source>
</evidence>
<keyword evidence="8 10" id="KW-0811">Translocation</keyword>
<accession>A0ABU2YDH0</accession>
<sequence>MSAFSIFIGLIIIVAFLLVVVIMVQNPKGGGLSSSFGGGGTQQLGGVKKTSDFLDKSTWTLSILLIALILLSNIPIMGGTGTGEDFFEGTDVPQQEVPVNPTGTDTPE</sequence>
<keyword evidence="3 10" id="KW-0813">Transport</keyword>
<evidence type="ECO:0000256" key="2">
    <source>
        <dbReference type="ARBA" id="ARBA00008445"/>
    </source>
</evidence>
<dbReference type="NCBIfam" id="TIGR00810">
    <property type="entry name" value="secG"/>
    <property type="match status" value="1"/>
</dbReference>
<evidence type="ECO:0000313" key="12">
    <source>
        <dbReference type="EMBL" id="MDT0556237.1"/>
    </source>
</evidence>
<dbReference type="Pfam" id="PF03840">
    <property type="entry name" value="SecG"/>
    <property type="match status" value="1"/>
</dbReference>
<dbReference type="PANTHER" id="PTHR34182:SF1">
    <property type="entry name" value="PROTEIN-EXPORT MEMBRANE PROTEIN SECG"/>
    <property type="match status" value="1"/>
</dbReference>
<gene>
    <name evidence="12" type="primary">secG</name>
    <name evidence="12" type="ORF">RM538_09490</name>
</gene>
<keyword evidence="9 10" id="KW-0472">Membrane</keyword>
<dbReference type="Proteomes" id="UP001254488">
    <property type="component" value="Unassembled WGS sequence"/>
</dbReference>
<keyword evidence="13" id="KW-1185">Reference proteome</keyword>
<dbReference type="PRINTS" id="PR01651">
    <property type="entry name" value="SECGEXPORT"/>
</dbReference>
<feature type="region of interest" description="Disordered" evidence="11">
    <location>
        <begin position="85"/>
        <end position="108"/>
    </location>
</feature>
<name>A0ABU2YDH0_9FLAO</name>
<comment type="similarity">
    <text evidence="2 10">Belongs to the SecG family.</text>
</comment>
<evidence type="ECO:0000313" key="13">
    <source>
        <dbReference type="Proteomes" id="UP001254488"/>
    </source>
</evidence>
<protein>
    <recommendedName>
        <fullName evidence="10">Protein-export membrane protein SecG</fullName>
    </recommendedName>
</protein>
<evidence type="ECO:0000256" key="4">
    <source>
        <dbReference type="ARBA" id="ARBA00022475"/>
    </source>
</evidence>
<comment type="subcellular location">
    <subcellularLocation>
        <location evidence="1 10">Cell membrane</location>
        <topology evidence="1 10">Multi-pass membrane protein</topology>
    </subcellularLocation>
</comment>
<proteinExistence type="inferred from homology"/>
<keyword evidence="4 10" id="KW-1003">Cell membrane</keyword>
<reference evidence="12 13" key="1">
    <citation type="submission" date="2023-09" db="EMBL/GenBank/DDBJ databases">
        <authorList>
            <person name="Rey-Velasco X."/>
        </authorList>
    </citation>
    <scope>NUCLEOTIDE SEQUENCE [LARGE SCALE GENOMIC DNA]</scope>
    <source>
        <strain evidence="12 13">W242</strain>
    </source>
</reference>
<keyword evidence="6 10" id="KW-0653">Protein transport</keyword>
<dbReference type="InterPro" id="IPR004692">
    <property type="entry name" value="SecG"/>
</dbReference>
<organism evidence="12 13">
    <name type="scientific">Patiriisocius hiemis</name>
    <dbReference type="NCBI Taxonomy" id="3075604"/>
    <lineage>
        <taxon>Bacteria</taxon>
        <taxon>Pseudomonadati</taxon>
        <taxon>Bacteroidota</taxon>
        <taxon>Flavobacteriia</taxon>
        <taxon>Flavobacteriales</taxon>
        <taxon>Flavobacteriaceae</taxon>
        <taxon>Patiriisocius</taxon>
    </lineage>
</organism>
<evidence type="ECO:0000256" key="7">
    <source>
        <dbReference type="ARBA" id="ARBA00022989"/>
    </source>
</evidence>
<dbReference type="RefSeq" id="WP_311333189.1">
    <property type="nucleotide sequence ID" value="NZ_JAVRHZ010000005.1"/>
</dbReference>